<accession>A0A5R9J6S6</accession>
<feature type="transmembrane region" description="Helical" evidence="7">
    <location>
        <begin position="21"/>
        <end position="40"/>
    </location>
</feature>
<dbReference type="CDD" id="cd06261">
    <property type="entry name" value="TM_PBP2"/>
    <property type="match status" value="1"/>
</dbReference>
<evidence type="ECO:0000256" key="6">
    <source>
        <dbReference type="ARBA" id="ARBA00023136"/>
    </source>
</evidence>
<dbReference type="Proteomes" id="UP000305654">
    <property type="component" value="Unassembled WGS sequence"/>
</dbReference>
<feature type="domain" description="ABC transmembrane type-1" evidence="8">
    <location>
        <begin position="82"/>
        <end position="278"/>
    </location>
</feature>
<dbReference type="PROSITE" id="PS50928">
    <property type="entry name" value="ABC_TM1"/>
    <property type="match status" value="1"/>
</dbReference>
<dbReference type="Gene3D" id="1.10.3720.10">
    <property type="entry name" value="MetI-like"/>
    <property type="match status" value="1"/>
</dbReference>
<feature type="transmembrane region" description="Helical" evidence="7">
    <location>
        <begin position="256"/>
        <end position="278"/>
    </location>
</feature>
<dbReference type="OrthoDB" id="9815445at2"/>
<dbReference type="GO" id="GO:0055085">
    <property type="term" value="P:transmembrane transport"/>
    <property type="evidence" value="ECO:0007669"/>
    <property type="project" value="InterPro"/>
</dbReference>
<comment type="caution">
    <text evidence="9">The sequence shown here is derived from an EMBL/GenBank/DDBJ whole genome shotgun (WGS) entry which is preliminary data.</text>
</comment>
<keyword evidence="5 7" id="KW-1133">Transmembrane helix</keyword>
<feature type="transmembrane region" description="Helical" evidence="7">
    <location>
        <begin position="86"/>
        <end position="105"/>
    </location>
</feature>
<evidence type="ECO:0000313" key="10">
    <source>
        <dbReference type="Proteomes" id="UP000305654"/>
    </source>
</evidence>
<evidence type="ECO:0000256" key="5">
    <source>
        <dbReference type="ARBA" id="ARBA00022989"/>
    </source>
</evidence>
<comment type="subcellular location">
    <subcellularLocation>
        <location evidence="1 7">Cell membrane</location>
        <topology evidence="1 7">Multi-pass membrane protein</topology>
    </subcellularLocation>
</comment>
<evidence type="ECO:0000256" key="4">
    <source>
        <dbReference type="ARBA" id="ARBA00022692"/>
    </source>
</evidence>
<keyword evidence="10" id="KW-1185">Reference proteome</keyword>
<dbReference type="SUPFAM" id="SSF161098">
    <property type="entry name" value="MetI-like"/>
    <property type="match status" value="1"/>
</dbReference>
<evidence type="ECO:0000256" key="7">
    <source>
        <dbReference type="RuleBase" id="RU363032"/>
    </source>
</evidence>
<feature type="transmembrane region" description="Helical" evidence="7">
    <location>
        <begin position="191"/>
        <end position="215"/>
    </location>
</feature>
<organism evidence="9 10">
    <name type="scientific">Lichenicoccus roseus</name>
    <dbReference type="NCBI Taxonomy" id="2683649"/>
    <lineage>
        <taxon>Bacteria</taxon>
        <taxon>Pseudomonadati</taxon>
        <taxon>Pseudomonadota</taxon>
        <taxon>Alphaproteobacteria</taxon>
        <taxon>Acetobacterales</taxon>
        <taxon>Acetobacteraceae</taxon>
        <taxon>Lichenicoccus</taxon>
    </lineage>
</organism>
<sequence length="292" mass="31224">MTYVGLRPGSAAYGRSRRLGTLLLVVPLAYTMLPLVYLLIASTKTQSDLFETFGFAFGHSNALWQNIRTVFTFQDGIFGRWLLNTALYSGVSAVGATALCSAAGYAFSRYRFRGRGVLFAIVLGAVMIPQTALTIPIFLLLSKVGMVDTPLAVILPSLVFPLGVYLMRVYVDQAVPADLLDAARLDGAGEFRVFATIAFPLITPAAVTVLLLSFVATWNNYFLPLVMLSTPSLYPATVGLASWYSTASAGGGSQALFPLVMTGSLVAILPVLLAFLGLQRFWRGGLASGGVK</sequence>
<keyword evidence="6 7" id="KW-0472">Membrane</keyword>
<keyword evidence="2 7" id="KW-0813">Transport</keyword>
<dbReference type="InterPro" id="IPR000515">
    <property type="entry name" value="MetI-like"/>
</dbReference>
<dbReference type="RefSeq" id="WP_138325404.1">
    <property type="nucleotide sequence ID" value="NZ_VCDI01000002.1"/>
</dbReference>
<gene>
    <name evidence="9" type="ORF">FE263_07935</name>
</gene>
<evidence type="ECO:0000256" key="1">
    <source>
        <dbReference type="ARBA" id="ARBA00004651"/>
    </source>
</evidence>
<evidence type="ECO:0000256" key="2">
    <source>
        <dbReference type="ARBA" id="ARBA00022448"/>
    </source>
</evidence>
<evidence type="ECO:0000256" key="3">
    <source>
        <dbReference type="ARBA" id="ARBA00022475"/>
    </source>
</evidence>
<protein>
    <submittedName>
        <fullName evidence="9">Carbohydrate ABC transporter permease</fullName>
    </submittedName>
</protein>
<feature type="transmembrane region" description="Helical" evidence="7">
    <location>
        <begin position="117"/>
        <end position="139"/>
    </location>
</feature>
<dbReference type="GO" id="GO:0005886">
    <property type="term" value="C:plasma membrane"/>
    <property type="evidence" value="ECO:0007669"/>
    <property type="project" value="UniProtKB-SubCell"/>
</dbReference>
<dbReference type="InterPro" id="IPR035906">
    <property type="entry name" value="MetI-like_sf"/>
</dbReference>
<reference evidence="9 10" key="1">
    <citation type="submission" date="2019-05" db="EMBL/GenBank/DDBJ databases">
        <authorList>
            <person name="Pankratov T."/>
            <person name="Grouzdev D."/>
        </authorList>
    </citation>
    <scope>NUCLEOTIDE SEQUENCE [LARGE SCALE GENOMIC DNA]</scope>
    <source>
        <strain evidence="9 10">KEBCLARHB70R</strain>
    </source>
</reference>
<proteinExistence type="inferred from homology"/>
<feature type="transmembrane region" description="Helical" evidence="7">
    <location>
        <begin position="221"/>
        <end position="244"/>
    </location>
</feature>
<dbReference type="EMBL" id="VCDI01000002">
    <property type="protein sequence ID" value="TLU73324.1"/>
    <property type="molecule type" value="Genomic_DNA"/>
</dbReference>
<keyword evidence="3" id="KW-1003">Cell membrane</keyword>
<name>A0A5R9J6S6_9PROT</name>
<dbReference type="PANTHER" id="PTHR43744:SF12">
    <property type="entry name" value="ABC TRANSPORTER PERMEASE PROTEIN MG189-RELATED"/>
    <property type="match status" value="1"/>
</dbReference>
<evidence type="ECO:0000259" key="8">
    <source>
        <dbReference type="PROSITE" id="PS50928"/>
    </source>
</evidence>
<comment type="similarity">
    <text evidence="7">Belongs to the binding-protein-dependent transport system permease family.</text>
</comment>
<keyword evidence="4 7" id="KW-0812">Transmembrane</keyword>
<dbReference type="Pfam" id="PF00528">
    <property type="entry name" value="BPD_transp_1"/>
    <property type="match status" value="1"/>
</dbReference>
<evidence type="ECO:0000313" key="9">
    <source>
        <dbReference type="EMBL" id="TLU73324.1"/>
    </source>
</evidence>
<dbReference type="AlphaFoldDB" id="A0A5R9J6S6"/>
<dbReference type="PANTHER" id="PTHR43744">
    <property type="entry name" value="ABC TRANSPORTER PERMEASE PROTEIN MG189-RELATED-RELATED"/>
    <property type="match status" value="1"/>
</dbReference>